<dbReference type="RefSeq" id="WP_180849452.1">
    <property type="nucleotide sequence ID" value="NZ_CP047418.1"/>
</dbReference>
<dbReference type="KEGG" id="lsw:GTO87_02875"/>
<dbReference type="EMBL" id="CP047418">
    <property type="protein sequence ID" value="QLL77634.1"/>
    <property type="molecule type" value="Genomic_DNA"/>
</dbReference>
<gene>
    <name evidence="1" type="ORF">GTO87_02875</name>
</gene>
<accession>A0A7H9EJ17</accession>
<dbReference type="Proteomes" id="UP000510886">
    <property type="component" value="Chromosome"/>
</dbReference>
<evidence type="ECO:0000313" key="1">
    <source>
        <dbReference type="EMBL" id="QLL77634.1"/>
    </source>
</evidence>
<sequence>MISKQKLEKWVAELKTLAEWGEAQLQVMKEEEKTLWLVPMGYEDNDHTLRRYWAKTDHDDVFLSVFFIEGVEKLTYEYCQKENMLLTSEEVERLKAIQGEPYATLIDQVKVKFDEVANEE</sequence>
<name>A0A7H9EJ17_9LACO</name>
<protein>
    <submittedName>
        <fullName evidence="1">Uncharacterized protein</fullName>
    </submittedName>
</protein>
<evidence type="ECO:0000313" key="2">
    <source>
        <dbReference type="Proteomes" id="UP000510886"/>
    </source>
</evidence>
<organism evidence="1 2">
    <name type="scientific">Ligilactobacillus saerimneri</name>
    <dbReference type="NCBI Taxonomy" id="228229"/>
    <lineage>
        <taxon>Bacteria</taxon>
        <taxon>Bacillati</taxon>
        <taxon>Bacillota</taxon>
        <taxon>Bacilli</taxon>
        <taxon>Lactobacillales</taxon>
        <taxon>Lactobacillaceae</taxon>
        <taxon>Ligilactobacillus</taxon>
    </lineage>
</organism>
<reference evidence="1 2" key="1">
    <citation type="submission" date="2020-01" db="EMBL/GenBank/DDBJ databases">
        <title>Complete and circular genome sequences of six lactobacillus isolates from horses.</title>
        <authorList>
            <person name="Hassan H.M."/>
        </authorList>
    </citation>
    <scope>NUCLEOTIDE SEQUENCE [LARGE SCALE GENOMIC DNA]</scope>
    <source>
        <strain evidence="1 2">1A</strain>
    </source>
</reference>
<dbReference type="AlphaFoldDB" id="A0A7H9EJ17"/>
<proteinExistence type="predicted"/>